<keyword evidence="2" id="KW-1185">Reference proteome</keyword>
<dbReference type="Proteomes" id="UP001163321">
    <property type="component" value="Chromosome 3"/>
</dbReference>
<name>A0ACC0WBY1_9STRA</name>
<organism evidence="1 2">
    <name type="scientific">Peronosclerospora sorghi</name>
    <dbReference type="NCBI Taxonomy" id="230839"/>
    <lineage>
        <taxon>Eukaryota</taxon>
        <taxon>Sar</taxon>
        <taxon>Stramenopiles</taxon>
        <taxon>Oomycota</taxon>
        <taxon>Peronosporomycetes</taxon>
        <taxon>Peronosporales</taxon>
        <taxon>Peronosporaceae</taxon>
        <taxon>Peronosclerospora</taxon>
    </lineage>
</organism>
<proteinExistence type="predicted"/>
<evidence type="ECO:0000313" key="2">
    <source>
        <dbReference type="Proteomes" id="UP001163321"/>
    </source>
</evidence>
<comment type="caution">
    <text evidence="1">The sequence shown here is derived from an EMBL/GenBank/DDBJ whole genome shotgun (WGS) entry which is preliminary data.</text>
</comment>
<sequence length="404" mass="45691">MCTTLTLCNVFLQPSFMNMRQGKERWTHADDKRLGRALLTVFEKSGDTIVMSDNCALWKRVQQCYQELVAAEKSDNLAVPRSAHSLHTRWARGIRPDMILFASLVKKTQKDGKSSAKSIKEANKLFQGQRSEINAAAVRQFVKDRQRTPTTSGGDSDTDSARPKLKFESFHFRHCYDILCSNPAFLEALMEKGKKNSQNKRRRTEERLLEEYSSSTSKDESDAGDDFPKDEEPKLAEVSQYSHDRRAQVTKVASSTRKHVHQQPTNSKAVPNGTRTMGHPSKARISGSVVISCEDARCNFDANHLKCDRSLANEYVRLHMQILKKDRRLKLLAELRGVVATISQLAQQFAWNGVASAALAARTEGVHHALDQDVLGDIAFFRREKHRLKLEIAALDDPHKNNMK</sequence>
<evidence type="ECO:0000313" key="1">
    <source>
        <dbReference type="EMBL" id="KAI9915453.1"/>
    </source>
</evidence>
<accession>A0ACC0WBY1</accession>
<reference evidence="1 2" key="1">
    <citation type="journal article" date="2022" name="bioRxiv">
        <title>The genome of the oomycete Peronosclerospora sorghi, a cosmopolitan pathogen of maize and sorghum, is inflated with dispersed pseudogenes.</title>
        <authorList>
            <person name="Fletcher K."/>
            <person name="Martin F."/>
            <person name="Isakeit T."/>
            <person name="Cavanaugh K."/>
            <person name="Magill C."/>
            <person name="Michelmore R."/>
        </authorList>
    </citation>
    <scope>NUCLEOTIDE SEQUENCE [LARGE SCALE GENOMIC DNA]</scope>
    <source>
        <strain evidence="1">P6</strain>
    </source>
</reference>
<dbReference type="EMBL" id="CM047582">
    <property type="protein sequence ID" value="KAI9915453.1"/>
    <property type="molecule type" value="Genomic_DNA"/>
</dbReference>
<gene>
    <name evidence="1" type="ORF">PsorP6_007443</name>
</gene>
<protein>
    <submittedName>
        <fullName evidence="1">Uncharacterized protein</fullName>
    </submittedName>
</protein>